<dbReference type="Proteomes" id="UP000193642">
    <property type="component" value="Unassembled WGS sequence"/>
</dbReference>
<dbReference type="SUPFAM" id="SSF81321">
    <property type="entry name" value="Family A G protein-coupled receptor-like"/>
    <property type="match status" value="1"/>
</dbReference>
<dbReference type="OrthoDB" id="2156908at2759"/>
<dbReference type="PROSITE" id="PS51257">
    <property type="entry name" value="PROKAR_LIPOPROTEIN"/>
    <property type="match status" value="1"/>
</dbReference>
<sequence length="222" mass="24708">MERFWLICKDEKVPKIISISIMGHAIVTMSLIVGCFFSTETLITRRPGGTWQPYVVLFGILQYIILSFGGVMVLYTKTYLHVCRTTKEFENVDVRHDMNSSGLRLRVLKTCIMMTGVIFACYGVEAALVIYSLVTPDWKPPTWLDALSATMIALDSILSPMLVMEMHSSFVLSKSIAGSILRATQISEVTRDSATNPPLRPSQVSVYRKNLASITSSLDSKG</sequence>
<feature type="transmembrane region" description="Helical" evidence="1">
    <location>
        <begin position="146"/>
        <end position="164"/>
    </location>
</feature>
<protein>
    <submittedName>
        <fullName evidence="2">Uncharacterized protein</fullName>
    </submittedName>
</protein>
<name>A0A1Y2BT89_9FUNG</name>
<dbReference type="EMBL" id="MCGO01000047">
    <property type="protein sequence ID" value="ORY37968.1"/>
    <property type="molecule type" value="Genomic_DNA"/>
</dbReference>
<organism evidence="2 3">
    <name type="scientific">Rhizoclosmatium globosum</name>
    <dbReference type="NCBI Taxonomy" id="329046"/>
    <lineage>
        <taxon>Eukaryota</taxon>
        <taxon>Fungi</taxon>
        <taxon>Fungi incertae sedis</taxon>
        <taxon>Chytridiomycota</taxon>
        <taxon>Chytridiomycota incertae sedis</taxon>
        <taxon>Chytridiomycetes</taxon>
        <taxon>Chytridiales</taxon>
        <taxon>Chytriomycetaceae</taxon>
        <taxon>Rhizoclosmatium</taxon>
    </lineage>
</organism>
<keyword evidence="3" id="KW-1185">Reference proteome</keyword>
<feature type="transmembrane region" description="Helical" evidence="1">
    <location>
        <begin position="111"/>
        <end position="134"/>
    </location>
</feature>
<feature type="transmembrane region" description="Helical" evidence="1">
    <location>
        <begin position="51"/>
        <end position="75"/>
    </location>
</feature>
<reference evidence="2 3" key="1">
    <citation type="submission" date="2016-07" db="EMBL/GenBank/DDBJ databases">
        <title>Pervasive Adenine N6-methylation of Active Genes in Fungi.</title>
        <authorList>
            <consortium name="DOE Joint Genome Institute"/>
            <person name="Mondo S.J."/>
            <person name="Dannebaum R.O."/>
            <person name="Kuo R.C."/>
            <person name="Labutti K."/>
            <person name="Haridas S."/>
            <person name="Kuo A."/>
            <person name="Salamov A."/>
            <person name="Ahrendt S.R."/>
            <person name="Lipzen A."/>
            <person name="Sullivan W."/>
            <person name="Andreopoulos W.B."/>
            <person name="Clum A."/>
            <person name="Lindquist E."/>
            <person name="Daum C."/>
            <person name="Ramamoorthy G.K."/>
            <person name="Gryganskyi A."/>
            <person name="Culley D."/>
            <person name="Magnuson J.K."/>
            <person name="James T.Y."/>
            <person name="O'Malley M.A."/>
            <person name="Stajich J.E."/>
            <person name="Spatafora J.W."/>
            <person name="Visel A."/>
            <person name="Grigoriev I.V."/>
        </authorList>
    </citation>
    <scope>NUCLEOTIDE SEQUENCE [LARGE SCALE GENOMIC DNA]</scope>
    <source>
        <strain evidence="2 3">JEL800</strain>
    </source>
</reference>
<evidence type="ECO:0000313" key="3">
    <source>
        <dbReference type="Proteomes" id="UP000193642"/>
    </source>
</evidence>
<evidence type="ECO:0000256" key="1">
    <source>
        <dbReference type="SAM" id="Phobius"/>
    </source>
</evidence>
<proteinExistence type="predicted"/>
<evidence type="ECO:0000313" key="2">
    <source>
        <dbReference type="EMBL" id="ORY37968.1"/>
    </source>
</evidence>
<keyword evidence="1" id="KW-1133">Transmembrane helix</keyword>
<accession>A0A1Y2BT89</accession>
<feature type="transmembrane region" description="Helical" evidence="1">
    <location>
        <begin position="21"/>
        <end position="39"/>
    </location>
</feature>
<gene>
    <name evidence="2" type="ORF">BCR33DRAFT_721161</name>
</gene>
<comment type="caution">
    <text evidence="2">The sequence shown here is derived from an EMBL/GenBank/DDBJ whole genome shotgun (WGS) entry which is preliminary data.</text>
</comment>
<keyword evidence="1" id="KW-0472">Membrane</keyword>
<dbReference type="AlphaFoldDB" id="A0A1Y2BT89"/>
<keyword evidence="1" id="KW-0812">Transmembrane</keyword>
<dbReference type="Gene3D" id="1.20.1070.10">
    <property type="entry name" value="Rhodopsin 7-helix transmembrane proteins"/>
    <property type="match status" value="1"/>
</dbReference>